<organism evidence="2 3">
    <name type="scientific">Globisporangium ultimum (strain ATCC 200006 / CBS 805.95 / DAOM BR144)</name>
    <name type="common">Pythium ultimum</name>
    <dbReference type="NCBI Taxonomy" id="431595"/>
    <lineage>
        <taxon>Eukaryota</taxon>
        <taxon>Sar</taxon>
        <taxon>Stramenopiles</taxon>
        <taxon>Oomycota</taxon>
        <taxon>Peronosporomycetes</taxon>
        <taxon>Pythiales</taxon>
        <taxon>Pythiaceae</taxon>
        <taxon>Globisporangium</taxon>
    </lineage>
</organism>
<dbReference type="Proteomes" id="UP000019132">
    <property type="component" value="Unassembled WGS sequence"/>
</dbReference>
<evidence type="ECO:0000313" key="3">
    <source>
        <dbReference type="Proteomes" id="UP000019132"/>
    </source>
</evidence>
<dbReference type="AlphaFoldDB" id="K3X098"/>
<dbReference type="InterPro" id="IPR052394">
    <property type="entry name" value="LRR-containing"/>
</dbReference>
<name>K3X098_GLOUD</name>
<dbReference type="eggNOG" id="KOG4308">
    <property type="taxonomic scope" value="Eukaryota"/>
</dbReference>
<dbReference type="Pfam" id="PF13516">
    <property type="entry name" value="LRR_6"/>
    <property type="match status" value="6"/>
</dbReference>
<dbReference type="PANTHER" id="PTHR24114:SF2">
    <property type="entry name" value="F-BOX DOMAIN-CONTAINING PROTEIN-RELATED"/>
    <property type="match status" value="1"/>
</dbReference>
<feature type="region of interest" description="Disordered" evidence="1">
    <location>
        <begin position="1"/>
        <end position="35"/>
    </location>
</feature>
<dbReference type="InParanoid" id="K3X098"/>
<feature type="region of interest" description="Disordered" evidence="1">
    <location>
        <begin position="198"/>
        <end position="241"/>
    </location>
</feature>
<keyword evidence="3" id="KW-1185">Reference proteome</keyword>
<dbReference type="EMBL" id="GL376596">
    <property type="status" value="NOT_ANNOTATED_CDS"/>
    <property type="molecule type" value="Genomic_DNA"/>
</dbReference>
<dbReference type="Gene3D" id="3.80.10.10">
    <property type="entry name" value="Ribonuclease Inhibitor"/>
    <property type="match status" value="2"/>
</dbReference>
<dbReference type="InterPro" id="IPR032675">
    <property type="entry name" value="LRR_dom_sf"/>
</dbReference>
<dbReference type="PANTHER" id="PTHR24114">
    <property type="entry name" value="LEUCINE RICH REPEAT FAMILY PROTEIN"/>
    <property type="match status" value="1"/>
</dbReference>
<dbReference type="SMART" id="SM00368">
    <property type="entry name" value="LRR_RI"/>
    <property type="match status" value="6"/>
</dbReference>
<reference evidence="3" key="1">
    <citation type="journal article" date="2010" name="Genome Biol.">
        <title>Genome sequence of the necrotrophic plant pathogen Pythium ultimum reveals original pathogenicity mechanisms and effector repertoire.</title>
        <authorList>
            <person name="Levesque C.A."/>
            <person name="Brouwer H."/>
            <person name="Cano L."/>
            <person name="Hamilton J.P."/>
            <person name="Holt C."/>
            <person name="Huitema E."/>
            <person name="Raffaele S."/>
            <person name="Robideau G.P."/>
            <person name="Thines M."/>
            <person name="Win J."/>
            <person name="Zerillo M.M."/>
            <person name="Beakes G.W."/>
            <person name="Boore J.L."/>
            <person name="Busam D."/>
            <person name="Dumas B."/>
            <person name="Ferriera S."/>
            <person name="Fuerstenberg S.I."/>
            <person name="Gachon C.M."/>
            <person name="Gaulin E."/>
            <person name="Govers F."/>
            <person name="Grenville-Briggs L."/>
            <person name="Horner N."/>
            <person name="Hostetler J."/>
            <person name="Jiang R.H."/>
            <person name="Johnson J."/>
            <person name="Krajaejun T."/>
            <person name="Lin H."/>
            <person name="Meijer H.J."/>
            <person name="Moore B."/>
            <person name="Morris P."/>
            <person name="Phuntmart V."/>
            <person name="Puiu D."/>
            <person name="Shetty J."/>
            <person name="Stajich J.E."/>
            <person name="Tripathy S."/>
            <person name="Wawra S."/>
            <person name="van West P."/>
            <person name="Whitty B.R."/>
            <person name="Coutinho P.M."/>
            <person name="Henrissat B."/>
            <person name="Martin F."/>
            <person name="Thomas P.D."/>
            <person name="Tyler B.M."/>
            <person name="De Vries R.P."/>
            <person name="Kamoun S."/>
            <person name="Yandell M."/>
            <person name="Tisserat N."/>
            <person name="Buell C.R."/>
        </authorList>
    </citation>
    <scope>NUCLEOTIDE SEQUENCE</scope>
    <source>
        <strain evidence="3">DAOM:BR144</strain>
    </source>
</reference>
<feature type="region of interest" description="Disordered" evidence="1">
    <location>
        <begin position="84"/>
        <end position="165"/>
    </location>
</feature>
<reference evidence="3" key="2">
    <citation type="submission" date="2010-04" db="EMBL/GenBank/DDBJ databases">
        <authorList>
            <person name="Buell R."/>
            <person name="Hamilton J."/>
            <person name="Hostetler J."/>
        </authorList>
    </citation>
    <scope>NUCLEOTIDE SEQUENCE [LARGE SCALE GENOMIC DNA]</scope>
    <source>
        <strain evidence="3">DAOM:BR144</strain>
    </source>
</reference>
<feature type="compositionally biased region" description="Low complexity" evidence="1">
    <location>
        <begin position="84"/>
        <end position="93"/>
    </location>
</feature>
<feature type="compositionally biased region" description="Polar residues" evidence="1">
    <location>
        <begin position="138"/>
        <end position="164"/>
    </location>
</feature>
<dbReference type="OMA" id="WNNIRGE"/>
<evidence type="ECO:0000313" key="2">
    <source>
        <dbReference type="EnsemblProtists" id="PYU1_T010647"/>
    </source>
</evidence>
<dbReference type="SUPFAM" id="SSF52047">
    <property type="entry name" value="RNI-like"/>
    <property type="match status" value="1"/>
</dbReference>
<dbReference type="HOGENOM" id="CLU_009315_0_0_1"/>
<reference evidence="2" key="3">
    <citation type="submission" date="2015-02" db="UniProtKB">
        <authorList>
            <consortium name="EnsemblProtists"/>
        </authorList>
    </citation>
    <scope>IDENTIFICATION</scope>
    <source>
        <strain evidence="2">DAOM BR144</strain>
    </source>
</reference>
<dbReference type="EnsemblProtists" id="PYU1_T010647">
    <property type="protein sequence ID" value="PYU1_T010647"/>
    <property type="gene ID" value="PYU1_G010624"/>
</dbReference>
<dbReference type="VEuPathDB" id="FungiDB:PYU1_G010624"/>
<dbReference type="STRING" id="431595.K3X098"/>
<dbReference type="InterPro" id="IPR001611">
    <property type="entry name" value="Leu-rich_rpt"/>
</dbReference>
<feature type="compositionally biased region" description="Low complexity" evidence="1">
    <location>
        <begin position="114"/>
        <end position="126"/>
    </location>
</feature>
<accession>K3X098</accession>
<proteinExistence type="predicted"/>
<sequence length="1154" mass="127874">MATPSPPPKSSRTPRAHVSPSIATHSPNGNRAKREAFPRAELWSWGHSPAKALHPDIGCDKDDLIENMLRECAPTVPTAPMLATAAPASSSAPNHGSHERKRLHSQSIPWTHTPSLSSSPNQQQQPFGLASRRRLQTKDSSQQSLRASALGSSSHTLVSPSPASNEGWRAYKLAHRTNKLIAKTRKAAEILSAKEYVGASRKRSDGDGDDAEDASSKECDNTAEATSGDDANGGAEVGDSGQPLTALQQFVRDVLNEDGEDSSAAWLTDDSGADCVPSPSVIAEARLDGHEFWKIYKTSMTCARPASARGRYIHHCERNSLLVLPVLDLEKSATRYDRGTKSLRFDNYYFGDQRAEAFGDALELLPVEVKNLSMKNVGITGGGSSAILNGISLRHLRDLNLSENRIGSKGTLKIFKSLQDPHVNLKTLDLGNNQLGDQAVKLLIQCLLNRCTLEHLDLRRNQICHAAKAVGELLRITTPLTSLNLSWNNIRGEPAQYLAKCMMENLTLTHLDLSDNTLGNNGNADAELGACLATNKSLKHLDVSNNHIHGKSVLIYVHGLQQNTVLETLVVRGNPIGSLGAEAMLRAVASGSIAKCQLDIGECNLEIQETNSSTSQQQPAIYTGGIYTLNLAERADAILLRELLALCWKNKTEVIEALYNGAAYTFNRKDEKSFLNATPSSGTMQLKIQPNYARHEASISSHGFARTVTLMERSFGEMKGENEEESKLFCIRLLAEEYCFDVDQANTLLALFKSHTAQVEKATAAAVLIPQIHSVGATATTKEDVYDCASMETPVEFFEDKDKDGKIDVCGDICMVIGLKNLSDIEQGYVEQKVGKWISFNVNNPTGKYRLNMTSSIDRRILMRILEVNKYEKKLRQQWKLMDVSQYGEKVQPLASSFRNVKLNRLPVIMDATWQFPRLGILEFDFVMTRRPYSICTALNDAAFEKFLKEFKQLDVSAEMKLVGLRSISTLYYFTCNQAQRVMEHFGTFERDSQTGSLFRAEVFIILFSRIVDEWNFGESLALLDLITKTQVLDRIGYLNCFHPMQSNETYEHLLLDVFDQRQLVLVVLKLAISGEAELTNVVLNNETTVDSDEWKTWTSDDKLPAQGSLNFSMRATQVVQSEAQLPPNSQRKKLMQTLLLKPESKAQEVVLTT</sequence>
<evidence type="ECO:0000256" key="1">
    <source>
        <dbReference type="SAM" id="MobiDB-lite"/>
    </source>
</evidence>
<evidence type="ECO:0008006" key="4">
    <source>
        <dbReference type="Google" id="ProtNLM"/>
    </source>
</evidence>
<protein>
    <recommendedName>
        <fullName evidence="4">EF-hand domain-containing protein</fullName>
    </recommendedName>
</protein>